<keyword evidence="1" id="KW-0472">Membrane</keyword>
<dbReference type="RefSeq" id="WP_067305586.1">
    <property type="nucleotide sequence ID" value="NZ_CP016279.1"/>
</dbReference>
<dbReference type="PANTHER" id="PTHR42305">
    <property type="entry name" value="MEMBRANE PROTEIN RV1733C-RELATED"/>
    <property type="match status" value="1"/>
</dbReference>
<gene>
    <name evidence="2" type="ORF">AVL59_18385</name>
    <name evidence="3" type="ORF">J2Z21_002908</name>
</gene>
<dbReference type="PANTHER" id="PTHR42305:SF1">
    <property type="entry name" value="MEMBRANE PROTEIN RV1733C-RELATED"/>
    <property type="match status" value="1"/>
</dbReference>
<keyword evidence="1" id="KW-1133">Transmembrane helix</keyword>
<dbReference type="Proteomes" id="UP001519309">
    <property type="component" value="Unassembled WGS sequence"/>
</dbReference>
<keyword evidence="5" id="KW-1185">Reference proteome</keyword>
<evidence type="ECO:0000256" key="1">
    <source>
        <dbReference type="SAM" id="Phobius"/>
    </source>
</evidence>
<dbReference type="STRING" id="68214.AVL59_18385"/>
<dbReference type="InterPro" id="IPR039708">
    <property type="entry name" value="MT1774/Rv1733c-like"/>
</dbReference>
<feature type="transmembrane region" description="Helical" evidence="1">
    <location>
        <begin position="31"/>
        <end position="53"/>
    </location>
</feature>
<sequence length="200" mass="21578">MTRTPPTTVARVRLWRWRPNTLKRHSDVVEAWIVLATWILALLAGVLTGQAAARSMDSALSARRAQVHAMSAVLTDGAAKAPPAAGGYDDGRVWATVRWTSADGAVHTDRAKVYPGAPAGSRVTVWTNDTGRIVAAPTTPTEGMLQTVLAGVLVAQVAGTAVWASGRLVRARLVRRRLAEWDEEWKRVGPEWRNLSGGRG</sequence>
<dbReference type="Proteomes" id="UP000092659">
    <property type="component" value="Chromosome"/>
</dbReference>
<dbReference type="EMBL" id="JAGGLP010000005">
    <property type="protein sequence ID" value="MBP2049972.1"/>
    <property type="molecule type" value="Genomic_DNA"/>
</dbReference>
<keyword evidence="1" id="KW-0812">Transmembrane</keyword>
<organism evidence="2 4">
    <name type="scientific">Streptomyces griseochromogenes</name>
    <dbReference type="NCBI Taxonomy" id="68214"/>
    <lineage>
        <taxon>Bacteria</taxon>
        <taxon>Bacillati</taxon>
        <taxon>Actinomycetota</taxon>
        <taxon>Actinomycetes</taxon>
        <taxon>Kitasatosporales</taxon>
        <taxon>Streptomycetaceae</taxon>
        <taxon>Streptomyces</taxon>
    </lineage>
</organism>
<proteinExistence type="predicted"/>
<dbReference type="OrthoDB" id="4213157at2"/>
<evidence type="ECO:0000313" key="4">
    <source>
        <dbReference type="Proteomes" id="UP000092659"/>
    </source>
</evidence>
<accession>A0A1B1AXM5</accession>
<protein>
    <submittedName>
        <fullName evidence="2">Uncharacterized protein</fullName>
    </submittedName>
</protein>
<name>A0A1B1AXM5_9ACTN</name>
<evidence type="ECO:0000313" key="3">
    <source>
        <dbReference type="EMBL" id="MBP2049972.1"/>
    </source>
</evidence>
<dbReference type="AlphaFoldDB" id="A0A1B1AXM5"/>
<reference evidence="3 5" key="2">
    <citation type="submission" date="2021-03" db="EMBL/GenBank/DDBJ databases">
        <title>Genomic Encyclopedia of Type Strains, Phase IV (KMG-IV): sequencing the most valuable type-strain genomes for metagenomic binning, comparative biology and taxonomic classification.</title>
        <authorList>
            <person name="Goeker M."/>
        </authorList>
    </citation>
    <scope>NUCLEOTIDE SEQUENCE [LARGE SCALE GENOMIC DNA]</scope>
    <source>
        <strain evidence="3 5">DSM 40499</strain>
    </source>
</reference>
<dbReference type="KEGG" id="sgs:AVL59_18385"/>
<reference evidence="2 4" key="1">
    <citation type="submission" date="2016-06" db="EMBL/GenBank/DDBJ databases">
        <title>Complete genome sequence of Streptomyces griseochromogenes ATCC 14511, the Blasticidin S producer.</title>
        <authorList>
            <person name="Wu L."/>
        </authorList>
    </citation>
    <scope>NUCLEOTIDE SEQUENCE [LARGE SCALE GENOMIC DNA]</scope>
    <source>
        <strain evidence="2 4">ATCC 14511</strain>
    </source>
</reference>
<dbReference type="EMBL" id="CP016279">
    <property type="protein sequence ID" value="ANP51329.1"/>
    <property type="molecule type" value="Genomic_DNA"/>
</dbReference>
<evidence type="ECO:0000313" key="5">
    <source>
        <dbReference type="Proteomes" id="UP001519309"/>
    </source>
</evidence>
<evidence type="ECO:0000313" key="2">
    <source>
        <dbReference type="EMBL" id="ANP51329.1"/>
    </source>
</evidence>